<comment type="similarity">
    <text evidence="2">Belongs to the MS4A family.</text>
</comment>
<gene>
    <name evidence="9 10" type="primary">LOC100373964</name>
</gene>
<evidence type="ECO:0000256" key="5">
    <source>
        <dbReference type="ARBA" id="ARBA00023136"/>
    </source>
</evidence>
<organism evidence="8 9">
    <name type="scientific">Saccoglossus kowalevskii</name>
    <name type="common">Acorn worm</name>
    <dbReference type="NCBI Taxonomy" id="10224"/>
    <lineage>
        <taxon>Eukaryota</taxon>
        <taxon>Metazoa</taxon>
        <taxon>Hemichordata</taxon>
        <taxon>Enteropneusta</taxon>
        <taxon>Harrimaniidae</taxon>
        <taxon>Saccoglossus</taxon>
    </lineage>
</organism>
<evidence type="ECO:0000256" key="2">
    <source>
        <dbReference type="ARBA" id="ARBA00009565"/>
    </source>
</evidence>
<sequence length="280" mass="29608">MQQQPGPMVQQPVGVVQQPVPGVQQTGVRIGFAHKTITSFGIALIILGTLAIIFGIVPISIGCFPTSYIGTGIWTGIFVIVTGILVCVSGFKKSNCSIIANMVLSIIAAAMAGTALLPLSAVGIASEEGCIYHYWGYSPCDYSHFRTCVAFHSMNLIISIVVTIITIVSACLCCRAVCCHRGPQRAVYYTASGNAPQQVPMVSMATPQGTQLVYMMPATGMQGVQQPMVASGCSQQPAMVMVVQGHQSDKNQPQQQPSAPSSEQAPPPYCNIDNQAVPMV</sequence>
<evidence type="ECO:0000313" key="10">
    <source>
        <dbReference type="RefSeq" id="XP_006816341.1"/>
    </source>
</evidence>
<dbReference type="Proteomes" id="UP000694865">
    <property type="component" value="Unplaced"/>
</dbReference>
<dbReference type="Pfam" id="PF04103">
    <property type="entry name" value="CD20"/>
    <property type="match status" value="1"/>
</dbReference>
<feature type="transmembrane region" description="Helical" evidence="7">
    <location>
        <begin position="98"/>
        <end position="119"/>
    </location>
</feature>
<evidence type="ECO:0000256" key="6">
    <source>
        <dbReference type="SAM" id="MobiDB-lite"/>
    </source>
</evidence>
<comment type="subcellular location">
    <subcellularLocation>
        <location evidence="1">Membrane</location>
        <topology evidence="1">Multi-pass membrane protein</topology>
    </subcellularLocation>
</comment>
<feature type="transmembrane region" description="Helical" evidence="7">
    <location>
        <begin position="73"/>
        <end position="91"/>
    </location>
</feature>
<evidence type="ECO:0000256" key="7">
    <source>
        <dbReference type="SAM" id="Phobius"/>
    </source>
</evidence>
<proteinExistence type="inferred from homology"/>
<dbReference type="PANTHER" id="PTHR23320">
    <property type="entry name" value="MEMBRANE-SPANNING 4-DOMAINS SUBFAMILY A MS4A -RELATED"/>
    <property type="match status" value="1"/>
</dbReference>
<dbReference type="RefSeq" id="XP_002734636.1">
    <property type="nucleotide sequence ID" value="XM_002734590.2"/>
</dbReference>
<evidence type="ECO:0000256" key="4">
    <source>
        <dbReference type="ARBA" id="ARBA00022989"/>
    </source>
</evidence>
<evidence type="ECO:0000313" key="8">
    <source>
        <dbReference type="Proteomes" id="UP000694865"/>
    </source>
</evidence>
<evidence type="ECO:0000313" key="9">
    <source>
        <dbReference type="RefSeq" id="XP_002734636.1"/>
    </source>
</evidence>
<protein>
    <submittedName>
        <fullName evidence="9">Uncharacterized protein LOC100373964 isoform X1</fullName>
    </submittedName>
    <submittedName>
        <fullName evidence="10">Uncharacterized protein LOC100373964 isoform X2</fullName>
    </submittedName>
</protein>
<feature type="compositionally biased region" description="Low complexity" evidence="6">
    <location>
        <begin position="252"/>
        <end position="264"/>
    </location>
</feature>
<evidence type="ECO:0000256" key="1">
    <source>
        <dbReference type="ARBA" id="ARBA00004141"/>
    </source>
</evidence>
<feature type="region of interest" description="Disordered" evidence="6">
    <location>
        <begin position="245"/>
        <end position="272"/>
    </location>
</feature>
<evidence type="ECO:0000256" key="3">
    <source>
        <dbReference type="ARBA" id="ARBA00022692"/>
    </source>
</evidence>
<keyword evidence="8" id="KW-1185">Reference proteome</keyword>
<keyword evidence="5 7" id="KW-0472">Membrane</keyword>
<dbReference type="GeneID" id="100373964"/>
<name>A0ABM0GPS7_SACKO</name>
<dbReference type="PANTHER" id="PTHR23320:SF165">
    <property type="entry name" value="MARVEL DOMAIN-CONTAINING PROTEIN"/>
    <property type="match status" value="1"/>
</dbReference>
<dbReference type="InterPro" id="IPR007237">
    <property type="entry name" value="CD20-like"/>
</dbReference>
<keyword evidence="3 7" id="KW-0812">Transmembrane</keyword>
<feature type="transmembrane region" description="Helical" evidence="7">
    <location>
        <begin position="39"/>
        <end position="61"/>
    </location>
</feature>
<feature type="transmembrane region" description="Helical" evidence="7">
    <location>
        <begin position="156"/>
        <end position="178"/>
    </location>
</feature>
<reference evidence="9 10" key="1">
    <citation type="submission" date="2025-05" db="UniProtKB">
        <authorList>
            <consortium name="RefSeq"/>
        </authorList>
    </citation>
    <scope>IDENTIFICATION</scope>
    <source>
        <tissue evidence="9 10">Testes</tissue>
    </source>
</reference>
<dbReference type="InterPro" id="IPR030417">
    <property type="entry name" value="MS4A"/>
</dbReference>
<keyword evidence="4 7" id="KW-1133">Transmembrane helix</keyword>
<dbReference type="RefSeq" id="XP_006816341.1">
    <property type="nucleotide sequence ID" value="XM_006816278.1"/>
</dbReference>
<accession>A0ABM0GPS7</accession>